<protein>
    <submittedName>
        <fullName evidence="2">Excisionase family DNA binding protein</fullName>
    </submittedName>
</protein>
<dbReference type="Pfam" id="PF12728">
    <property type="entry name" value="HTH_17"/>
    <property type="match status" value="1"/>
</dbReference>
<name>A0A840EWD8_9ACTN</name>
<dbReference type="InterPro" id="IPR009061">
    <property type="entry name" value="DNA-bd_dom_put_sf"/>
</dbReference>
<proteinExistence type="predicted"/>
<organism evidence="2 3">
    <name type="scientific">Gordonia humi</name>
    <dbReference type="NCBI Taxonomy" id="686429"/>
    <lineage>
        <taxon>Bacteria</taxon>
        <taxon>Bacillati</taxon>
        <taxon>Actinomycetota</taxon>
        <taxon>Actinomycetes</taxon>
        <taxon>Mycobacteriales</taxon>
        <taxon>Gordoniaceae</taxon>
        <taxon>Gordonia</taxon>
    </lineage>
</organism>
<accession>A0A840EWD8</accession>
<sequence>MYLTLGEAADRADRTQATIRNWIASGKITRYRHGHRVYVHADELDAVLHPTPVAE</sequence>
<dbReference type="GO" id="GO:0003677">
    <property type="term" value="F:DNA binding"/>
    <property type="evidence" value="ECO:0007669"/>
    <property type="project" value="InterPro"/>
</dbReference>
<comment type="caution">
    <text evidence="2">The sequence shown here is derived from an EMBL/GenBank/DDBJ whole genome shotgun (WGS) entry which is preliminary data.</text>
</comment>
<dbReference type="InterPro" id="IPR041657">
    <property type="entry name" value="HTH_17"/>
</dbReference>
<gene>
    <name evidence="2" type="ORF">BKA16_001200</name>
</gene>
<dbReference type="Proteomes" id="UP000551501">
    <property type="component" value="Unassembled WGS sequence"/>
</dbReference>
<dbReference type="InterPro" id="IPR010093">
    <property type="entry name" value="SinI_DNA-bd"/>
</dbReference>
<reference evidence="2 3" key="1">
    <citation type="submission" date="2020-08" db="EMBL/GenBank/DDBJ databases">
        <title>Sequencing the genomes of 1000 actinobacteria strains.</title>
        <authorList>
            <person name="Klenk H.-P."/>
        </authorList>
    </citation>
    <scope>NUCLEOTIDE SEQUENCE [LARGE SCALE GENOMIC DNA]</scope>
    <source>
        <strain evidence="2 3">DSM 45298</strain>
    </source>
</reference>
<dbReference type="RefSeq" id="WP_183369786.1">
    <property type="nucleotide sequence ID" value="NZ_BAABHL010000092.1"/>
</dbReference>
<evidence type="ECO:0000313" key="2">
    <source>
        <dbReference type="EMBL" id="MBB4134648.1"/>
    </source>
</evidence>
<feature type="domain" description="Helix-turn-helix" evidence="1">
    <location>
        <begin position="2"/>
        <end position="48"/>
    </location>
</feature>
<keyword evidence="3" id="KW-1185">Reference proteome</keyword>
<dbReference type="AlphaFoldDB" id="A0A840EWD8"/>
<dbReference type="NCBIfam" id="TIGR01764">
    <property type="entry name" value="excise"/>
    <property type="match status" value="1"/>
</dbReference>
<dbReference type="EMBL" id="JACIFP010000001">
    <property type="protein sequence ID" value="MBB4134648.1"/>
    <property type="molecule type" value="Genomic_DNA"/>
</dbReference>
<evidence type="ECO:0000313" key="3">
    <source>
        <dbReference type="Proteomes" id="UP000551501"/>
    </source>
</evidence>
<evidence type="ECO:0000259" key="1">
    <source>
        <dbReference type="Pfam" id="PF12728"/>
    </source>
</evidence>
<dbReference type="SUPFAM" id="SSF46955">
    <property type="entry name" value="Putative DNA-binding domain"/>
    <property type="match status" value="1"/>
</dbReference>